<evidence type="ECO:0000313" key="2">
    <source>
        <dbReference type="Proteomes" id="UP001215598"/>
    </source>
</evidence>
<accession>A0AAD7NCL8</accession>
<protein>
    <submittedName>
        <fullName evidence="1">Uncharacterized protein</fullName>
    </submittedName>
</protein>
<sequence length="181" mass="20450">MSGHALGVPKWASEAKAILDTVSAEGNEWAEMMNLWWRLESSTGFAGVGSSKGRPMEVGWWIQRARRTPPKIKQADAFATSWIGWWIELNPKGRVAAGPDKMLRTEGQSGWEGLTARVNGLLSVLMSLKWWKDAVEEEGDWEIAVSDVTWVLRQLLKQRYVAHGSIRVDCMLMRLAQRAQR</sequence>
<evidence type="ECO:0000313" key="1">
    <source>
        <dbReference type="EMBL" id="KAJ7755134.1"/>
    </source>
</evidence>
<keyword evidence="2" id="KW-1185">Reference proteome</keyword>
<dbReference type="Proteomes" id="UP001215598">
    <property type="component" value="Unassembled WGS sequence"/>
</dbReference>
<name>A0AAD7NCL8_9AGAR</name>
<organism evidence="1 2">
    <name type="scientific">Mycena metata</name>
    <dbReference type="NCBI Taxonomy" id="1033252"/>
    <lineage>
        <taxon>Eukaryota</taxon>
        <taxon>Fungi</taxon>
        <taxon>Dikarya</taxon>
        <taxon>Basidiomycota</taxon>
        <taxon>Agaricomycotina</taxon>
        <taxon>Agaricomycetes</taxon>
        <taxon>Agaricomycetidae</taxon>
        <taxon>Agaricales</taxon>
        <taxon>Marasmiineae</taxon>
        <taxon>Mycenaceae</taxon>
        <taxon>Mycena</taxon>
    </lineage>
</organism>
<gene>
    <name evidence="1" type="ORF">B0H16DRAFT_1315947</name>
</gene>
<reference evidence="1" key="1">
    <citation type="submission" date="2023-03" db="EMBL/GenBank/DDBJ databases">
        <title>Massive genome expansion in bonnet fungi (Mycena s.s.) driven by repeated elements and novel gene families across ecological guilds.</title>
        <authorList>
            <consortium name="Lawrence Berkeley National Laboratory"/>
            <person name="Harder C.B."/>
            <person name="Miyauchi S."/>
            <person name="Viragh M."/>
            <person name="Kuo A."/>
            <person name="Thoen E."/>
            <person name="Andreopoulos B."/>
            <person name="Lu D."/>
            <person name="Skrede I."/>
            <person name="Drula E."/>
            <person name="Henrissat B."/>
            <person name="Morin E."/>
            <person name="Kohler A."/>
            <person name="Barry K."/>
            <person name="LaButti K."/>
            <person name="Morin E."/>
            <person name="Salamov A."/>
            <person name="Lipzen A."/>
            <person name="Mereny Z."/>
            <person name="Hegedus B."/>
            <person name="Baldrian P."/>
            <person name="Stursova M."/>
            <person name="Weitz H."/>
            <person name="Taylor A."/>
            <person name="Grigoriev I.V."/>
            <person name="Nagy L.G."/>
            <person name="Martin F."/>
            <person name="Kauserud H."/>
        </authorList>
    </citation>
    <scope>NUCLEOTIDE SEQUENCE</scope>
    <source>
        <strain evidence="1">CBHHK182m</strain>
    </source>
</reference>
<proteinExistence type="predicted"/>
<dbReference type="EMBL" id="JARKIB010000050">
    <property type="protein sequence ID" value="KAJ7755134.1"/>
    <property type="molecule type" value="Genomic_DNA"/>
</dbReference>
<dbReference type="AlphaFoldDB" id="A0AAD7NCL8"/>
<comment type="caution">
    <text evidence="1">The sequence shown here is derived from an EMBL/GenBank/DDBJ whole genome shotgun (WGS) entry which is preliminary data.</text>
</comment>